<sequence>MRSVCSQYAEALCNEENQMAPHRNARKEKPKRDILRIESCTELYRNNLYYINQAEKNTPSTPRRQWNDEEVVDNSSLKRCDGSRYGGGAVIVIDKVFRLPFILLTNQPGPTLDLGCSFSSVNTKTSLSPSRFAQTEKWGEELCKKRNKRGSA</sequence>
<evidence type="ECO:0000313" key="2">
    <source>
        <dbReference type="Proteomes" id="UP001054837"/>
    </source>
</evidence>
<comment type="caution">
    <text evidence="1">The sequence shown here is derived from an EMBL/GenBank/DDBJ whole genome shotgun (WGS) entry which is preliminary data.</text>
</comment>
<protein>
    <submittedName>
        <fullName evidence="1">Uncharacterized protein</fullName>
    </submittedName>
</protein>
<dbReference type="EMBL" id="BPLQ01011939">
    <property type="protein sequence ID" value="GIY61391.1"/>
    <property type="molecule type" value="Genomic_DNA"/>
</dbReference>
<keyword evidence="2" id="KW-1185">Reference proteome</keyword>
<proteinExistence type="predicted"/>
<accession>A0AAV4UU02</accession>
<evidence type="ECO:0000313" key="1">
    <source>
        <dbReference type="EMBL" id="GIY61391.1"/>
    </source>
</evidence>
<reference evidence="1 2" key="1">
    <citation type="submission" date="2021-06" db="EMBL/GenBank/DDBJ databases">
        <title>Caerostris darwini draft genome.</title>
        <authorList>
            <person name="Kono N."/>
            <person name="Arakawa K."/>
        </authorList>
    </citation>
    <scope>NUCLEOTIDE SEQUENCE [LARGE SCALE GENOMIC DNA]</scope>
</reference>
<gene>
    <name evidence="1" type="ORF">CDAR_541651</name>
</gene>
<dbReference type="AlphaFoldDB" id="A0AAV4UU02"/>
<organism evidence="1 2">
    <name type="scientific">Caerostris darwini</name>
    <dbReference type="NCBI Taxonomy" id="1538125"/>
    <lineage>
        <taxon>Eukaryota</taxon>
        <taxon>Metazoa</taxon>
        <taxon>Ecdysozoa</taxon>
        <taxon>Arthropoda</taxon>
        <taxon>Chelicerata</taxon>
        <taxon>Arachnida</taxon>
        <taxon>Araneae</taxon>
        <taxon>Araneomorphae</taxon>
        <taxon>Entelegynae</taxon>
        <taxon>Araneoidea</taxon>
        <taxon>Araneidae</taxon>
        <taxon>Caerostris</taxon>
    </lineage>
</organism>
<dbReference type="Proteomes" id="UP001054837">
    <property type="component" value="Unassembled WGS sequence"/>
</dbReference>
<name>A0AAV4UU02_9ARAC</name>